<gene>
    <name evidence="1" type="ORF">RCL2_002952400</name>
</gene>
<dbReference type="EMBL" id="BLAL01000319">
    <property type="protein sequence ID" value="GET03178.1"/>
    <property type="molecule type" value="Genomic_DNA"/>
</dbReference>
<accession>A0A8H3R518</accession>
<dbReference type="InterPro" id="IPR052748">
    <property type="entry name" value="ISR_Activator"/>
</dbReference>
<dbReference type="InterPro" id="IPR006597">
    <property type="entry name" value="Sel1-like"/>
</dbReference>
<name>A0A8H3R518_9GLOM</name>
<dbReference type="OrthoDB" id="4095816at2759"/>
<organism evidence="1 2">
    <name type="scientific">Rhizophagus clarus</name>
    <dbReference type="NCBI Taxonomy" id="94130"/>
    <lineage>
        <taxon>Eukaryota</taxon>
        <taxon>Fungi</taxon>
        <taxon>Fungi incertae sedis</taxon>
        <taxon>Mucoromycota</taxon>
        <taxon>Glomeromycotina</taxon>
        <taxon>Glomeromycetes</taxon>
        <taxon>Glomerales</taxon>
        <taxon>Glomeraceae</taxon>
        <taxon>Rhizophagus</taxon>
    </lineage>
</organism>
<dbReference type="AlphaFoldDB" id="A0A8H3R518"/>
<dbReference type="Proteomes" id="UP000615446">
    <property type="component" value="Unassembled WGS sequence"/>
</dbReference>
<reference evidence="1" key="1">
    <citation type="submission" date="2019-10" db="EMBL/GenBank/DDBJ databases">
        <title>Conservation and host-specific expression of non-tandemly repeated heterogenous ribosome RNA gene in arbuscular mycorrhizal fungi.</title>
        <authorList>
            <person name="Maeda T."/>
            <person name="Kobayashi Y."/>
            <person name="Nakagawa T."/>
            <person name="Ezawa T."/>
            <person name="Yamaguchi K."/>
            <person name="Bino T."/>
            <person name="Nishimoto Y."/>
            <person name="Shigenobu S."/>
            <person name="Kawaguchi M."/>
        </authorList>
    </citation>
    <scope>NUCLEOTIDE SEQUENCE</scope>
    <source>
        <strain evidence="1">HR1</strain>
    </source>
</reference>
<keyword evidence="1" id="KW-0418">Kinase</keyword>
<protein>
    <submittedName>
        <fullName evidence="1">Kinase-like domain-containing protein</fullName>
    </submittedName>
</protein>
<dbReference type="GO" id="GO:0016301">
    <property type="term" value="F:kinase activity"/>
    <property type="evidence" value="ECO:0007669"/>
    <property type="project" value="UniProtKB-KW"/>
</dbReference>
<dbReference type="SUPFAM" id="SSF81901">
    <property type="entry name" value="HCP-like"/>
    <property type="match status" value="1"/>
</dbReference>
<evidence type="ECO:0000313" key="2">
    <source>
        <dbReference type="Proteomes" id="UP000615446"/>
    </source>
</evidence>
<dbReference type="InterPro" id="IPR011990">
    <property type="entry name" value="TPR-like_helical_dom_sf"/>
</dbReference>
<dbReference type="PANTHER" id="PTHR45011">
    <property type="entry name" value="DAP3-BINDING CELL DEATH ENHANCER 1"/>
    <property type="match status" value="1"/>
</dbReference>
<keyword evidence="1" id="KW-0808">Transferase</keyword>
<evidence type="ECO:0000313" key="1">
    <source>
        <dbReference type="EMBL" id="GET03178.1"/>
    </source>
</evidence>
<dbReference type="SMART" id="SM00671">
    <property type="entry name" value="SEL1"/>
    <property type="match status" value="4"/>
</dbReference>
<proteinExistence type="predicted"/>
<dbReference type="Pfam" id="PF08238">
    <property type="entry name" value="Sel1"/>
    <property type="match status" value="4"/>
</dbReference>
<comment type="caution">
    <text evidence="1">The sequence shown here is derived from an EMBL/GenBank/DDBJ whole genome shotgun (WGS) entry which is preliminary data.</text>
</comment>
<dbReference type="PANTHER" id="PTHR45011:SF1">
    <property type="entry name" value="DAP3-BINDING CELL DEATH ENHANCER 1"/>
    <property type="match status" value="1"/>
</dbReference>
<sequence>MTISSVQKNHLIEKDFDLIRVIEYFSDHNINAQDTYNWLLNDQINANSIFLLGYFDFVTSENERAINLFINASEKNHTLAQFFVGSCYENGYGTIKDEKLAFEYYEKAANKNYATAQSVIGYCYEKGTGIKRDLKMAFYWYEKASNNGNIIAKHNLGVFYRSRIGIKKDYSKAFELFKQSADGGYSGGITVLGDCYSNASVIYKRPLINKG</sequence>
<dbReference type="Gene3D" id="1.25.40.10">
    <property type="entry name" value="Tetratricopeptide repeat domain"/>
    <property type="match status" value="1"/>
</dbReference>